<evidence type="ECO:0000313" key="2">
    <source>
        <dbReference type="EMBL" id="NGZ76223.1"/>
    </source>
</evidence>
<gene>
    <name evidence="2" type="ORF">GYN08_12915</name>
</gene>
<dbReference type="EMBL" id="JAAFGS010000004">
    <property type="protein sequence ID" value="NGZ76223.1"/>
    <property type="molecule type" value="Genomic_DNA"/>
</dbReference>
<protein>
    <recommendedName>
        <fullName evidence="4">Family 2 glycosyl transferase</fullName>
    </recommendedName>
</protein>
<dbReference type="Proteomes" id="UP000800303">
    <property type="component" value="Unassembled WGS sequence"/>
</dbReference>
<evidence type="ECO:0008006" key="4">
    <source>
        <dbReference type="Google" id="ProtNLM"/>
    </source>
</evidence>
<keyword evidence="1" id="KW-1133">Transmembrane helix</keyword>
<dbReference type="InterPro" id="IPR017853">
    <property type="entry name" value="GH"/>
</dbReference>
<dbReference type="SUPFAM" id="SSF51445">
    <property type="entry name" value="(Trans)glycosidases"/>
    <property type="match status" value="1"/>
</dbReference>
<name>A0ABX0F5L1_9BACL</name>
<proteinExistence type="predicted"/>
<accession>A0ABX0F5L1</accession>
<comment type="caution">
    <text evidence="2">The sequence shown here is derived from an EMBL/GenBank/DDBJ whole genome shotgun (WGS) entry which is preliminary data.</text>
</comment>
<organism evidence="2 3">
    <name type="scientific">Saccharibacillus alkalitolerans</name>
    <dbReference type="NCBI Taxonomy" id="2705290"/>
    <lineage>
        <taxon>Bacteria</taxon>
        <taxon>Bacillati</taxon>
        <taxon>Bacillota</taxon>
        <taxon>Bacilli</taxon>
        <taxon>Bacillales</taxon>
        <taxon>Paenibacillaceae</taxon>
        <taxon>Saccharibacillus</taxon>
    </lineage>
</organism>
<sequence>MSSRKKFRRPRQIPYVFLSFLALIVLVLAGVGVWKLVSPDEGTQAASDPVDTEVSSGVVPAAHVPVFEKDGIKQTSSVVDGQLAVYDGNGWKKSFWPGINFGATTPGHYPGELSPTKEDYLRWFPQMKAMNIKAVRIYTILPPYFYEALAEYNAAQDEPLMLMQGIWSPEEELIGEDGSGTDAFTETIKDSFEQEIRDVVAVVHGQADLPEKSGHASGRYEADVSPYLLGWVVGTEWYPYAVTATNEANGGMKPYEGKYFSAKTEASPFESWLAEMLDVLAEEETKHGWQHPVSFTNWVTTDPLDHPNEPLEQEDLVPVDPMHIGPTANWSAGYFAAYHVYPYYPDSLRRDQKYLDYVNDEGVKDPYAGYLHELREHHKGIPLIIAEYGMPSSRGIAHYGLLGRNQGMHTEKEQGLLNEGMLKQIYNEDYDGAMLFEWQDEWFKFTWNTIELELPGERRALWRNRLTNEEHFGVIALEPEENPEDLMKIDGKTDDWERRGIKAEDVGGGLKMAITHDTSDLYVLLQKEGGSWDFDKDILTLGFNTTKGGSTRANIAPGIEFDDGQEFLARFESGKGGRLYVNSAYDQFTWQYGYKLKSVPYKPEYADAEAGIFLPWKLALNRELYLPQTKVNTPFEAFNVGKLHWGTNDPDSERFNNLSDWYIQGDTLELRIPWMLLGFTDPSQLKVWEYPYETDAITPIDTDGVSVSAVLSSPEAKASGIAAPKSRPYTWDAWDLPAYHERPKKSFDILKDAFAEYDKPVKGTTRR</sequence>
<dbReference type="RefSeq" id="WP_166274843.1">
    <property type="nucleotide sequence ID" value="NZ_JAAFGS010000004.1"/>
</dbReference>
<evidence type="ECO:0000313" key="3">
    <source>
        <dbReference type="Proteomes" id="UP000800303"/>
    </source>
</evidence>
<feature type="transmembrane region" description="Helical" evidence="1">
    <location>
        <begin position="12"/>
        <end position="34"/>
    </location>
</feature>
<keyword evidence="1" id="KW-0812">Transmembrane</keyword>
<evidence type="ECO:0000256" key="1">
    <source>
        <dbReference type="SAM" id="Phobius"/>
    </source>
</evidence>
<keyword evidence="1" id="KW-0472">Membrane</keyword>
<keyword evidence="3" id="KW-1185">Reference proteome</keyword>
<dbReference type="Gene3D" id="3.20.20.80">
    <property type="entry name" value="Glycosidases"/>
    <property type="match status" value="1"/>
</dbReference>
<reference evidence="2 3" key="1">
    <citation type="submission" date="2020-01" db="EMBL/GenBank/DDBJ databases">
        <title>Polyphasic characterisation and genomic insights into a novel alkali tolerant bacterium VR-M41.</title>
        <authorList>
            <person name="Vemuluri V.R."/>
        </authorList>
    </citation>
    <scope>NUCLEOTIDE SEQUENCE [LARGE SCALE GENOMIC DNA]</scope>
    <source>
        <strain evidence="2 3">VR-M41</strain>
    </source>
</reference>